<organism evidence="1 2">
    <name type="scientific">Polyangium jinanense</name>
    <dbReference type="NCBI Taxonomy" id="2829994"/>
    <lineage>
        <taxon>Bacteria</taxon>
        <taxon>Pseudomonadati</taxon>
        <taxon>Myxococcota</taxon>
        <taxon>Polyangia</taxon>
        <taxon>Polyangiales</taxon>
        <taxon>Polyangiaceae</taxon>
        <taxon>Polyangium</taxon>
    </lineage>
</organism>
<dbReference type="EMBL" id="JAGTJJ010000069">
    <property type="protein sequence ID" value="MDC3988290.1"/>
    <property type="molecule type" value="Genomic_DNA"/>
</dbReference>
<comment type="caution">
    <text evidence="1">The sequence shown here is derived from an EMBL/GenBank/DDBJ whole genome shotgun (WGS) entry which is preliminary data.</text>
</comment>
<name>A0A9X3XF46_9BACT</name>
<keyword evidence="2" id="KW-1185">Reference proteome</keyword>
<dbReference type="RefSeq" id="WP_272423603.1">
    <property type="nucleotide sequence ID" value="NZ_JAGTJJ010000069.1"/>
</dbReference>
<dbReference type="AlphaFoldDB" id="A0A9X3XF46"/>
<evidence type="ECO:0000313" key="2">
    <source>
        <dbReference type="Proteomes" id="UP001151081"/>
    </source>
</evidence>
<protein>
    <submittedName>
        <fullName evidence="1">Uncharacterized protein</fullName>
    </submittedName>
</protein>
<evidence type="ECO:0000313" key="1">
    <source>
        <dbReference type="EMBL" id="MDC3988290.1"/>
    </source>
</evidence>
<reference evidence="1 2" key="1">
    <citation type="submission" date="2021-04" db="EMBL/GenBank/DDBJ databases">
        <title>Genome analysis of Polyangium sp.</title>
        <authorList>
            <person name="Li Y."/>
            <person name="Wang J."/>
        </authorList>
    </citation>
    <scope>NUCLEOTIDE SEQUENCE [LARGE SCALE GENOMIC DNA]</scope>
    <source>
        <strain evidence="1 2">SDU14</strain>
    </source>
</reference>
<sequence length="195" mass="20953">MSFLKNWTAKPTTAPATQDARLLPESVPLDLAPILAALGQVLAEIEPAALDVDVARAKLADLCRDLAIEPVDPLELDPIAAELDRGAIERLALLVLVLERRGIPEALLKRIFEGRARTAAREGLFDVARGSSLVTLDLLRGSPLRREELARRLVLGLGASVAGESLAEARAALERLDYGRLMAEAERARRAAGKG</sequence>
<gene>
    <name evidence="1" type="ORF">KEG57_47920</name>
</gene>
<proteinExistence type="predicted"/>
<dbReference type="Proteomes" id="UP001151081">
    <property type="component" value="Unassembled WGS sequence"/>
</dbReference>
<accession>A0A9X3XF46</accession>